<sequence>MSSSCQKSSRAAERSSFVNMLSQYLNEKRNMGDLAGGNMAAKLEAKGASSPRTPLPPPLPVTTMNLLPNVENSTENSRPKATASASNVKPSDFFSNVSRAGNLGSMEEAANRTDFRKPETTEMLRRLIEQILRKEKDKMKKPVII</sequence>
<dbReference type="Proteomes" id="UP001054252">
    <property type="component" value="Unassembled WGS sequence"/>
</dbReference>
<keyword evidence="3" id="KW-1185">Reference proteome</keyword>
<evidence type="ECO:0000256" key="1">
    <source>
        <dbReference type="SAM" id="MobiDB-lite"/>
    </source>
</evidence>
<feature type="region of interest" description="Disordered" evidence="1">
    <location>
        <begin position="43"/>
        <end position="94"/>
    </location>
</feature>
<evidence type="ECO:0000313" key="3">
    <source>
        <dbReference type="Proteomes" id="UP001054252"/>
    </source>
</evidence>
<evidence type="ECO:0000313" key="2">
    <source>
        <dbReference type="EMBL" id="GKV44818.1"/>
    </source>
</evidence>
<accession>A0AAV5M5P9</accession>
<comment type="caution">
    <text evidence="2">The sequence shown here is derived from an EMBL/GenBank/DDBJ whole genome shotgun (WGS) entry which is preliminary data.</text>
</comment>
<protein>
    <submittedName>
        <fullName evidence="2">Uncharacterized protein</fullName>
    </submittedName>
</protein>
<dbReference type="AlphaFoldDB" id="A0AAV5M5P9"/>
<reference evidence="2 3" key="1">
    <citation type="journal article" date="2021" name="Commun. Biol.">
        <title>The genome of Shorea leprosula (Dipterocarpaceae) highlights the ecological relevance of drought in aseasonal tropical rainforests.</title>
        <authorList>
            <person name="Ng K.K.S."/>
            <person name="Kobayashi M.J."/>
            <person name="Fawcett J.A."/>
            <person name="Hatakeyama M."/>
            <person name="Paape T."/>
            <person name="Ng C.H."/>
            <person name="Ang C.C."/>
            <person name="Tnah L.H."/>
            <person name="Lee C.T."/>
            <person name="Nishiyama T."/>
            <person name="Sese J."/>
            <person name="O'Brien M.J."/>
            <person name="Copetti D."/>
            <person name="Mohd Noor M.I."/>
            <person name="Ong R.C."/>
            <person name="Putra M."/>
            <person name="Sireger I.Z."/>
            <person name="Indrioko S."/>
            <person name="Kosugi Y."/>
            <person name="Izuno A."/>
            <person name="Isagi Y."/>
            <person name="Lee S.L."/>
            <person name="Shimizu K.K."/>
        </authorList>
    </citation>
    <scope>NUCLEOTIDE SEQUENCE [LARGE SCALE GENOMIC DNA]</scope>
    <source>
        <strain evidence="2">214</strain>
    </source>
</reference>
<organism evidence="2 3">
    <name type="scientific">Rubroshorea leprosula</name>
    <dbReference type="NCBI Taxonomy" id="152421"/>
    <lineage>
        <taxon>Eukaryota</taxon>
        <taxon>Viridiplantae</taxon>
        <taxon>Streptophyta</taxon>
        <taxon>Embryophyta</taxon>
        <taxon>Tracheophyta</taxon>
        <taxon>Spermatophyta</taxon>
        <taxon>Magnoliopsida</taxon>
        <taxon>eudicotyledons</taxon>
        <taxon>Gunneridae</taxon>
        <taxon>Pentapetalae</taxon>
        <taxon>rosids</taxon>
        <taxon>malvids</taxon>
        <taxon>Malvales</taxon>
        <taxon>Dipterocarpaceae</taxon>
        <taxon>Rubroshorea</taxon>
    </lineage>
</organism>
<gene>
    <name evidence="2" type="ORF">SLEP1_g51968</name>
</gene>
<proteinExistence type="predicted"/>
<name>A0AAV5M5P9_9ROSI</name>
<feature type="compositionally biased region" description="Polar residues" evidence="1">
    <location>
        <begin position="83"/>
        <end position="94"/>
    </location>
</feature>
<dbReference type="EMBL" id="BPVZ01000186">
    <property type="protein sequence ID" value="GKV44818.1"/>
    <property type="molecule type" value="Genomic_DNA"/>
</dbReference>